<dbReference type="PANTHER" id="PTHR30151:SF38">
    <property type="entry name" value="ALIPHATIC SULFONATES TRANSPORT PERMEASE PROTEIN SSUC-RELATED"/>
    <property type="match status" value="1"/>
</dbReference>
<keyword evidence="3" id="KW-1003">Cell membrane</keyword>
<dbReference type="CDD" id="cd06261">
    <property type="entry name" value="TM_PBP2"/>
    <property type="match status" value="1"/>
</dbReference>
<dbReference type="Pfam" id="PF00528">
    <property type="entry name" value="BPD_transp_1"/>
    <property type="match status" value="1"/>
</dbReference>
<evidence type="ECO:0000313" key="9">
    <source>
        <dbReference type="EMBL" id="OUT07080.1"/>
    </source>
</evidence>
<organism evidence="9 10">
    <name type="scientific">Campylobacter concisus</name>
    <dbReference type="NCBI Taxonomy" id="199"/>
    <lineage>
        <taxon>Bacteria</taxon>
        <taxon>Pseudomonadati</taxon>
        <taxon>Campylobacterota</taxon>
        <taxon>Epsilonproteobacteria</taxon>
        <taxon>Campylobacterales</taxon>
        <taxon>Campylobacteraceae</taxon>
        <taxon>Campylobacter</taxon>
    </lineage>
</organism>
<evidence type="ECO:0000256" key="2">
    <source>
        <dbReference type="ARBA" id="ARBA00022448"/>
    </source>
</evidence>
<evidence type="ECO:0000259" key="8">
    <source>
        <dbReference type="PROSITE" id="PS50928"/>
    </source>
</evidence>
<dbReference type="RefSeq" id="WP_087583632.1">
    <property type="nucleotide sequence ID" value="NZ_NDYN01000008.1"/>
</dbReference>
<feature type="transmembrane region" description="Helical" evidence="7">
    <location>
        <begin position="9"/>
        <end position="32"/>
    </location>
</feature>
<evidence type="ECO:0000256" key="6">
    <source>
        <dbReference type="ARBA" id="ARBA00023136"/>
    </source>
</evidence>
<dbReference type="SUPFAM" id="SSF161098">
    <property type="entry name" value="MetI-like"/>
    <property type="match status" value="1"/>
</dbReference>
<keyword evidence="5 7" id="KW-1133">Transmembrane helix</keyword>
<dbReference type="PANTHER" id="PTHR30151">
    <property type="entry name" value="ALKANE SULFONATE ABC TRANSPORTER-RELATED, MEMBRANE SUBUNIT"/>
    <property type="match status" value="1"/>
</dbReference>
<protein>
    <submittedName>
        <fullName evidence="9">ABC transporter permease</fullName>
    </submittedName>
</protein>
<dbReference type="PROSITE" id="PS50928">
    <property type="entry name" value="ABC_TM1"/>
    <property type="match status" value="1"/>
</dbReference>
<proteinExistence type="inferred from homology"/>
<keyword evidence="6 7" id="KW-0472">Membrane</keyword>
<evidence type="ECO:0000256" key="1">
    <source>
        <dbReference type="ARBA" id="ARBA00004651"/>
    </source>
</evidence>
<accession>A0A1Y5MEQ5</accession>
<dbReference type="Proteomes" id="UP000196317">
    <property type="component" value="Unassembled WGS sequence"/>
</dbReference>
<feature type="transmembrane region" description="Helical" evidence="7">
    <location>
        <begin position="184"/>
        <end position="205"/>
    </location>
</feature>
<reference evidence="9 10" key="1">
    <citation type="submission" date="2017-04" db="EMBL/GenBank/DDBJ databases">
        <title>Complete genome of Campylobacter concisus ATCC 33237T and draft genomes for an additional eight well characterized C. concisus strains.</title>
        <authorList>
            <person name="Cornelius A.J."/>
            <person name="Miller W.G."/>
            <person name="Lastovica A.J."/>
            <person name="On S.L."/>
            <person name="French N.P."/>
            <person name="Vandenberg O."/>
            <person name="Biggs P.J."/>
        </authorList>
    </citation>
    <scope>NUCLEOTIDE SEQUENCE [LARGE SCALE GENOMIC DNA]</scope>
    <source>
        <strain evidence="9 10">CCUG 19995</strain>
    </source>
</reference>
<evidence type="ECO:0000256" key="5">
    <source>
        <dbReference type="ARBA" id="ARBA00022989"/>
    </source>
</evidence>
<dbReference type="Gene3D" id="1.10.3720.10">
    <property type="entry name" value="MetI-like"/>
    <property type="match status" value="1"/>
</dbReference>
<evidence type="ECO:0000313" key="10">
    <source>
        <dbReference type="Proteomes" id="UP000196317"/>
    </source>
</evidence>
<dbReference type="InterPro" id="IPR035906">
    <property type="entry name" value="MetI-like_sf"/>
</dbReference>
<dbReference type="GO" id="GO:0005886">
    <property type="term" value="C:plasma membrane"/>
    <property type="evidence" value="ECO:0007669"/>
    <property type="project" value="UniProtKB-SubCell"/>
</dbReference>
<keyword evidence="2 7" id="KW-0813">Transport</keyword>
<keyword evidence="4 7" id="KW-0812">Transmembrane</keyword>
<comment type="caution">
    <text evidence="9">The sequence shown here is derived from an EMBL/GenBank/DDBJ whole genome shotgun (WGS) entry which is preliminary data.</text>
</comment>
<dbReference type="EMBL" id="NDYN01000008">
    <property type="protein sequence ID" value="OUT07080.1"/>
    <property type="molecule type" value="Genomic_DNA"/>
</dbReference>
<comment type="similarity">
    <text evidence="7">Belongs to the binding-protein-dependent transport system permease family.</text>
</comment>
<evidence type="ECO:0000256" key="3">
    <source>
        <dbReference type="ARBA" id="ARBA00022475"/>
    </source>
</evidence>
<evidence type="ECO:0000256" key="7">
    <source>
        <dbReference type="RuleBase" id="RU363032"/>
    </source>
</evidence>
<feature type="transmembrane region" description="Helical" evidence="7">
    <location>
        <begin position="63"/>
        <end position="84"/>
    </location>
</feature>
<feature type="domain" description="ABC transmembrane type-1" evidence="8">
    <location>
        <begin position="59"/>
        <end position="239"/>
    </location>
</feature>
<gene>
    <name evidence="9" type="ORF">B9N65_08960</name>
</gene>
<dbReference type="InterPro" id="IPR000515">
    <property type="entry name" value="MetI-like"/>
</dbReference>
<sequence length="249" mass="27764">MREIFKKSILILVIFAIWQVVCELEIFTPYILPSPLATLKTMYGMSLSGELATHAIISFKRIFAGYALSFALALVLGGIAALLPKISVYYEWILEFFRNIPPLSLIAILVLWFGINETPKIIIIILASFFPMFLSIQKGLTSCDIKLIEVGKIFGFSKFEIFYKIILKSALKDIIVGMRIGFGYAMRAIIGAEMIAASSGLGYLILDAEELSRADRIFVGIFTIGICGVLIDRLFLLLIAKFSLLRGEK</sequence>
<comment type="subcellular location">
    <subcellularLocation>
        <location evidence="1 7">Cell membrane</location>
        <topology evidence="1 7">Multi-pass membrane protein</topology>
    </subcellularLocation>
</comment>
<feature type="transmembrane region" description="Helical" evidence="7">
    <location>
        <begin position="217"/>
        <end position="240"/>
    </location>
</feature>
<dbReference type="GO" id="GO:0055085">
    <property type="term" value="P:transmembrane transport"/>
    <property type="evidence" value="ECO:0007669"/>
    <property type="project" value="InterPro"/>
</dbReference>
<name>A0A1Y5MEQ5_9BACT</name>
<dbReference type="AlphaFoldDB" id="A0A1Y5MEQ5"/>
<evidence type="ECO:0000256" key="4">
    <source>
        <dbReference type="ARBA" id="ARBA00022692"/>
    </source>
</evidence>